<evidence type="ECO:0000313" key="3">
    <source>
        <dbReference type="Proteomes" id="UP000482578"/>
    </source>
</evidence>
<protein>
    <recommendedName>
        <fullName evidence="4">Thioredoxin family protein</fullName>
    </recommendedName>
</protein>
<dbReference type="InterPro" id="IPR036249">
    <property type="entry name" value="Thioredoxin-like_sf"/>
</dbReference>
<keyword evidence="3" id="KW-1185">Reference proteome</keyword>
<dbReference type="AlphaFoldDB" id="A0A6B2KRR8"/>
<dbReference type="Gene3D" id="3.40.30.10">
    <property type="entry name" value="Glutaredoxin"/>
    <property type="match status" value="1"/>
</dbReference>
<dbReference type="RefSeq" id="WP_163316037.1">
    <property type="nucleotide sequence ID" value="NZ_JAAGAA010000006.1"/>
</dbReference>
<gene>
    <name evidence="2" type="ORF">GZH52_08415</name>
</gene>
<organism evidence="2 3">
    <name type="scientific">Crenobacter caeni</name>
    <dbReference type="NCBI Taxonomy" id="2705474"/>
    <lineage>
        <taxon>Bacteria</taxon>
        <taxon>Pseudomonadati</taxon>
        <taxon>Pseudomonadota</taxon>
        <taxon>Betaproteobacteria</taxon>
        <taxon>Neisseriales</taxon>
        <taxon>Neisseriaceae</taxon>
        <taxon>Crenobacter</taxon>
    </lineage>
</organism>
<accession>A0A6B2KRR8</accession>
<keyword evidence="1" id="KW-0472">Membrane</keyword>
<name>A0A6B2KRR8_9NEIS</name>
<evidence type="ECO:0008006" key="4">
    <source>
        <dbReference type="Google" id="ProtNLM"/>
    </source>
</evidence>
<feature type="transmembrane region" description="Helical" evidence="1">
    <location>
        <begin position="24"/>
        <end position="46"/>
    </location>
</feature>
<evidence type="ECO:0000256" key="1">
    <source>
        <dbReference type="SAM" id="Phobius"/>
    </source>
</evidence>
<dbReference type="Proteomes" id="UP000482578">
    <property type="component" value="Unassembled WGS sequence"/>
</dbReference>
<comment type="caution">
    <text evidence="2">The sequence shown here is derived from an EMBL/GenBank/DDBJ whole genome shotgun (WGS) entry which is preliminary data.</text>
</comment>
<reference evidence="2 3" key="1">
    <citation type="submission" date="2020-02" db="EMBL/GenBank/DDBJ databases">
        <authorList>
            <person name="Yang Z."/>
        </authorList>
    </citation>
    <scope>NUCLEOTIDE SEQUENCE [LARGE SCALE GENOMIC DNA]</scope>
    <source>
        <strain evidence="2 3">HX-7-9</strain>
    </source>
</reference>
<sequence>MAEWVQASSLEQVGRWPKDHARSLLWFGAPGCAVCTALAPAVLALAGRHGLAALYVDLSVLPAAAGHSQVLTVPALSLWLDGCEVLREARFIPLAELEARWLRLLQLRG</sequence>
<evidence type="ECO:0000313" key="2">
    <source>
        <dbReference type="EMBL" id="NDV12824.1"/>
    </source>
</evidence>
<dbReference type="SUPFAM" id="SSF52833">
    <property type="entry name" value="Thioredoxin-like"/>
    <property type="match status" value="1"/>
</dbReference>
<proteinExistence type="predicted"/>
<keyword evidence="1" id="KW-0812">Transmembrane</keyword>
<dbReference type="EMBL" id="JAAGAA010000006">
    <property type="protein sequence ID" value="NDV12824.1"/>
    <property type="molecule type" value="Genomic_DNA"/>
</dbReference>
<keyword evidence="1" id="KW-1133">Transmembrane helix</keyword>